<dbReference type="RefSeq" id="WP_284371073.1">
    <property type="nucleotide sequence ID" value="NZ_BSNJ01000003.1"/>
</dbReference>
<dbReference type="InterPro" id="IPR014710">
    <property type="entry name" value="RmlC-like_jellyroll"/>
</dbReference>
<reference evidence="6" key="2">
    <citation type="submission" date="2023-01" db="EMBL/GenBank/DDBJ databases">
        <title>Draft genome sequence of Algimonas porphyrae strain NBRC 108216.</title>
        <authorList>
            <person name="Sun Q."/>
            <person name="Mori K."/>
        </authorList>
    </citation>
    <scope>NUCLEOTIDE SEQUENCE</scope>
    <source>
        <strain evidence="6">NBRC 108216</strain>
    </source>
</reference>
<dbReference type="Pfam" id="PF13545">
    <property type="entry name" value="HTH_Crp_2"/>
    <property type="match status" value="1"/>
</dbReference>
<dbReference type="Pfam" id="PF00027">
    <property type="entry name" value="cNMP_binding"/>
    <property type="match status" value="1"/>
</dbReference>
<organism evidence="6 7">
    <name type="scientific">Algimonas porphyrae</name>
    <dbReference type="NCBI Taxonomy" id="1128113"/>
    <lineage>
        <taxon>Bacteria</taxon>
        <taxon>Pseudomonadati</taxon>
        <taxon>Pseudomonadota</taxon>
        <taxon>Alphaproteobacteria</taxon>
        <taxon>Maricaulales</taxon>
        <taxon>Robiginitomaculaceae</taxon>
        <taxon>Algimonas</taxon>
    </lineage>
</organism>
<dbReference type="SMART" id="SM00100">
    <property type="entry name" value="cNMP"/>
    <property type="match status" value="1"/>
</dbReference>
<dbReference type="PANTHER" id="PTHR24567">
    <property type="entry name" value="CRP FAMILY TRANSCRIPTIONAL REGULATORY PROTEIN"/>
    <property type="match status" value="1"/>
</dbReference>
<evidence type="ECO:0000256" key="3">
    <source>
        <dbReference type="ARBA" id="ARBA00023163"/>
    </source>
</evidence>
<feature type="domain" description="HTH crp-type" evidence="5">
    <location>
        <begin position="148"/>
        <end position="223"/>
    </location>
</feature>
<dbReference type="InterPro" id="IPR012318">
    <property type="entry name" value="HTH_CRP"/>
</dbReference>
<comment type="caution">
    <text evidence="6">The sequence shown here is derived from an EMBL/GenBank/DDBJ whole genome shotgun (WGS) entry which is preliminary data.</text>
</comment>
<keyword evidence="1" id="KW-0805">Transcription regulation</keyword>
<sequence length="237" mass="26019">MTLAYDTHQTDPVLSTLPEELVAGLPLSRHRLATIDRGRSIIASGQTLDAVYLIAEGWAVSKLSIETGDTQILDILGPGSIAGITRLTSLNQDDYAAIALQNVRAYRIEIDQLQALCAQDEKLSQWLNRALSHQSQRMQRHITALGQLPARGRLAFAMLRIVEVARQAGVSGVDETIRLPMTQEEIGNMLGLTNVSISKLMSAFRKEGLIDYGRNRIIVRDIDALSEICGMSLDPVD</sequence>
<dbReference type="PRINTS" id="PR00034">
    <property type="entry name" value="HTHCRP"/>
</dbReference>
<dbReference type="PROSITE" id="PS50042">
    <property type="entry name" value="CNMP_BINDING_3"/>
    <property type="match status" value="1"/>
</dbReference>
<keyword evidence="3" id="KW-0804">Transcription</keyword>
<dbReference type="InterPro" id="IPR050397">
    <property type="entry name" value="Env_Response_Regulators"/>
</dbReference>
<proteinExistence type="predicted"/>
<dbReference type="PROSITE" id="PS51063">
    <property type="entry name" value="HTH_CRP_2"/>
    <property type="match status" value="1"/>
</dbReference>
<dbReference type="EMBL" id="BSNJ01000003">
    <property type="protein sequence ID" value="GLQ20454.1"/>
    <property type="molecule type" value="Genomic_DNA"/>
</dbReference>
<dbReference type="InterPro" id="IPR036390">
    <property type="entry name" value="WH_DNA-bd_sf"/>
</dbReference>
<dbReference type="InterPro" id="IPR036388">
    <property type="entry name" value="WH-like_DNA-bd_sf"/>
</dbReference>
<name>A0ABQ5UZW5_9PROT</name>
<dbReference type="SUPFAM" id="SSF51206">
    <property type="entry name" value="cAMP-binding domain-like"/>
    <property type="match status" value="1"/>
</dbReference>
<evidence type="ECO:0000259" key="4">
    <source>
        <dbReference type="PROSITE" id="PS50042"/>
    </source>
</evidence>
<dbReference type="InterPro" id="IPR000595">
    <property type="entry name" value="cNMP-bd_dom"/>
</dbReference>
<reference evidence="6" key="1">
    <citation type="journal article" date="2014" name="Int. J. Syst. Evol. Microbiol.">
        <title>Complete genome of a new Firmicutes species belonging to the dominant human colonic microbiota ('Ruminococcus bicirculans') reveals two chromosomes and a selective capacity to utilize plant glucans.</title>
        <authorList>
            <consortium name="NISC Comparative Sequencing Program"/>
            <person name="Wegmann U."/>
            <person name="Louis P."/>
            <person name="Goesmann A."/>
            <person name="Henrissat B."/>
            <person name="Duncan S.H."/>
            <person name="Flint H.J."/>
        </authorList>
    </citation>
    <scope>NUCLEOTIDE SEQUENCE</scope>
    <source>
        <strain evidence="6">NBRC 108216</strain>
    </source>
</reference>
<keyword evidence="2" id="KW-0238">DNA-binding</keyword>
<protein>
    <submittedName>
        <fullName evidence="6">cAMP-binding protein</fullName>
    </submittedName>
</protein>
<dbReference type="InterPro" id="IPR018490">
    <property type="entry name" value="cNMP-bd_dom_sf"/>
</dbReference>
<evidence type="ECO:0000313" key="6">
    <source>
        <dbReference type="EMBL" id="GLQ20454.1"/>
    </source>
</evidence>
<feature type="domain" description="Cyclic nucleotide-binding" evidence="4">
    <location>
        <begin position="13"/>
        <end position="116"/>
    </location>
</feature>
<dbReference type="SMART" id="SM00419">
    <property type="entry name" value="HTH_CRP"/>
    <property type="match status" value="1"/>
</dbReference>
<dbReference type="Gene3D" id="1.10.10.10">
    <property type="entry name" value="Winged helix-like DNA-binding domain superfamily/Winged helix DNA-binding domain"/>
    <property type="match status" value="1"/>
</dbReference>
<accession>A0ABQ5UZW5</accession>
<evidence type="ECO:0000259" key="5">
    <source>
        <dbReference type="PROSITE" id="PS51063"/>
    </source>
</evidence>
<evidence type="ECO:0000256" key="2">
    <source>
        <dbReference type="ARBA" id="ARBA00023125"/>
    </source>
</evidence>
<keyword evidence="7" id="KW-1185">Reference proteome</keyword>
<evidence type="ECO:0000256" key="1">
    <source>
        <dbReference type="ARBA" id="ARBA00023015"/>
    </source>
</evidence>
<evidence type="ECO:0000313" key="7">
    <source>
        <dbReference type="Proteomes" id="UP001161390"/>
    </source>
</evidence>
<dbReference type="Gene3D" id="2.60.120.10">
    <property type="entry name" value="Jelly Rolls"/>
    <property type="match status" value="1"/>
</dbReference>
<dbReference type="PANTHER" id="PTHR24567:SF68">
    <property type="entry name" value="DNA-BINDING TRANSCRIPTIONAL DUAL REGULATOR CRP"/>
    <property type="match status" value="1"/>
</dbReference>
<dbReference type="CDD" id="cd00038">
    <property type="entry name" value="CAP_ED"/>
    <property type="match status" value="1"/>
</dbReference>
<dbReference type="Proteomes" id="UP001161390">
    <property type="component" value="Unassembled WGS sequence"/>
</dbReference>
<dbReference type="SUPFAM" id="SSF46785">
    <property type="entry name" value="Winged helix' DNA-binding domain"/>
    <property type="match status" value="1"/>
</dbReference>
<gene>
    <name evidence="6" type="ORF">GCM10007854_14090</name>
</gene>